<feature type="compositionally biased region" description="Polar residues" evidence="1">
    <location>
        <begin position="99"/>
        <end position="129"/>
    </location>
</feature>
<dbReference type="Proteomes" id="UP000828390">
    <property type="component" value="Unassembled WGS sequence"/>
</dbReference>
<feature type="region of interest" description="Disordered" evidence="1">
    <location>
        <begin position="95"/>
        <end position="152"/>
    </location>
</feature>
<evidence type="ECO:0000313" key="2">
    <source>
        <dbReference type="EMBL" id="KAH3742358.1"/>
    </source>
</evidence>
<evidence type="ECO:0000313" key="3">
    <source>
        <dbReference type="Proteomes" id="UP000828390"/>
    </source>
</evidence>
<dbReference type="AlphaFoldDB" id="A0A9D4I2Z4"/>
<comment type="caution">
    <text evidence="2">The sequence shown here is derived from an EMBL/GenBank/DDBJ whole genome shotgun (WGS) entry which is preliminary data.</text>
</comment>
<reference evidence="2" key="2">
    <citation type="submission" date="2020-11" db="EMBL/GenBank/DDBJ databases">
        <authorList>
            <person name="McCartney M.A."/>
            <person name="Auch B."/>
            <person name="Kono T."/>
            <person name="Mallez S."/>
            <person name="Becker A."/>
            <person name="Gohl D.M."/>
            <person name="Silverstein K.A.T."/>
            <person name="Koren S."/>
            <person name="Bechman K.B."/>
            <person name="Herman A."/>
            <person name="Abrahante J.E."/>
            <person name="Garbe J."/>
        </authorList>
    </citation>
    <scope>NUCLEOTIDE SEQUENCE</scope>
    <source>
        <strain evidence="2">Duluth1</strain>
        <tissue evidence="2">Whole animal</tissue>
    </source>
</reference>
<organism evidence="2 3">
    <name type="scientific">Dreissena polymorpha</name>
    <name type="common">Zebra mussel</name>
    <name type="synonym">Mytilus polymorpha</name>
    <dbReference type="NCBI Taxonomy" id="45954"/>
    <lineage>
        <taxon>Eukaryota</taxon>
        <taxon>Metazoa</taxon>
        <taxon>Spiralia</taxon>
        <taxon>Lophotrochozoa</taxon>
        <taxon>Mollusca</taxon>
        <taxon>Bivalvia</taxon>
        <taxon>Autobranchia</taxon>
        <taxon>Heteroconchia</taxon>
        <taxon>Euheterodonta</taxon>
        <taxon>Imparidentia</taxon>
        <taxon>Neoheterodontei</taxon>
        <taxon>Myida</taxon>
        <taxon>Dreissenoidea</taxon>
        <taxon>Dreissenidae</taxon>
        <taxon>Dreissena</taxon>
    </lineage>
</organism>
<gene>
    <name evidence="2" type="ORF">DPMN_049099</name>
</gene>
<keyword evidence="3" id="KW-1185">Reference proteome</keyword>
<name>A0A9D4I2Z4_DREPO</name>
<evidence type="ECO:0000256" key="1">
    <source>
        <dbReference type="SAM" id="MobiDB-lite"/>
    </source>
</evidence>
<accession>A0A9D4I2Z4</accession>
<protein>
    <submittedName>
        <fullName evidence="2">Uncharacterized protein</fullName>
    </submittedName>
</protein>
<dbReference type="EMBL" id="JAIWYP010000011">
    <property type="protein sequence ID" value="KAH3742358.1"/>
    <property type="molecule type" value="Genomic_DNA"/>
</dbReference>
<proteinExistence type="predicted"/>
<sequence length="178" mass="19881">MLTYFLEGEDESHRQRRISHSRLCGKITPKCDLDPAGEIFGAPIIHPRYWTNGFTNSSCDRSPVFPNYNPNIPLKENCDSPEDNVFDKAFNAHDAPSQKGMQQSGSTQHPHALNSTCNSKLQDLTTGNQPAKRPTRHGRQISDSVDGRPTSESLNKITLGLLHRNESFPSYMIAEDSV</sequence>
<reference evidence="2" key="1">
    <citation type="journal article" date="2019" name="bioRxiv">
        <title>The Genome of the Zebra Mussel, Dreissena polymorpha: A Resource for Invasive Species Research.</title>
        <authorList>
            <person name="McCartney M.A."/>
            <person name="Auch B."/>
            <person name="Kono T."/>
            <person name="Mallez S."/>
            <person name="Zhang Y."/>
            <person name="Obille A."/>
            <person name="Becker A."/>
            <person name="Abrahante J.E."/>
            <person name="Garbe J."/>
            <person name="Badalamenti J.P."/>
            <person name="Herman A."/>
            <person name="Mangelson H."/>
            <person name="Liachko I."/>
            <person name="Sullivan S."/>
            <person name="Sone E.D."/>
            <person name="Koren S."/>
            <person name="Silverstein K.A.T."/>
            <person name="Beckman K.B."/>
            <person name="Gohl D.M."/>
        </authorList>
    </citation>
    <scope>NUCLEOTIDE SEQUENCE</scope>
    <source>
        <strain evidence="2">Duluth1</strain>
        <tissue evidence="2">Whole animal</tissue>
    </source>
</reference>